<proteinExistence type="predicted"/>
<dbReference type="Gene3D" id="3.30.700.10">
    <property type="entry name" value="Glycoprotein, Type 4 Pilin"/>
    <property type="match status" value="1"/>
</dbReference>
<dbReference type="Proteomes" id="UP000198862">
    <property type="component" value="Unassembled WGS sequence"/>
</dbReference>
<name>A0A1I1DSJ6_9GAMM</name>
<keyword evidence="1" id="KW-0472">Membrane</keyword>
<reference evidence="2 3" key="1">
    <citation type="submission" date="2016-10" db="EMBL/GenBank/DDBJ databases">
        <authorList>
            <person name="de Groot N.N."/>
        </authorList>
    </citation>
    <scope>NUCLEOTIDE SEQUENCE [LARGE SCALE GENOMIC DNA]</scope>
    <source>
        <strain evidence="2 3">DSM 6059</strain>
    </source>
</reference>
<dbReference type="NCBIfam" id="TIGR02532">
    <property type="entry name" value="IV_pilin_GFxxxE"/>
    <property type="match status" value="1"/>
</dbReference>
<sequence>MKALKYKLKFNLGFTLVELIIVLIILGVLSVTVIPKFFGPSLFDSYTIRDQAMSALRTMQLRAMQMTADNSCHYINISATKLDLAPPTPTAIPMPITHVCSTAPDTVNNPDYLVVQIDSSTTDLRFESKDGQAIATSFTYIKFDDLGRASNLNCTNTCKISIKEASLVAETAICISGQGAIYGC</sequence>
<protein>
    <submittedName>
        <fullName evidence="2">MSHA pilin protein MshC</fullName>
    </submittedName>
</protein>
<dbReference type="STRING" id="1123010.SAMN02745724_00012"/>
<feature type="transmembrane region" description="Helical" evidence="1">
    <location>
        <begin position="12"/>
        <end position="34"/>
    </location>
</feature>
<dbReference type="EMBL" id="FOLO01000001">
    <property type="protein sequence ID" value="SFB77372.1"/>
    <property type="molecule type" value="Genomic_DNA"/>
</dbReference>
<evidence type="ECO:0000313" key="3">
    <source>
        <dbReference type="Proteomes" id="UP000198862"/>
    </source>
</evidence>
<keyword evidence="1" id="KW-1133">Transmembrane helix</keyword>
<evidence type="ECO:0000313" key="2">
    <source>
        <dbReference type="EMBL" id="SFB77372.1"/>
    </source>
</evidence>
<gene>
    <name evidence="2" type="ORF">SAMN02745724_00012</name>
</gene>
<dbReference type="InterPro" id="IPR012902">
    <property type="entry name" value="N_methyl_site"/>
</dbReference>
<dbReference type="OrthoDB" id="5873580at2"/>
<dbReference type="InterPro" id="IPR045584">
    <property type="entry name" value="Pilin-like"/>
</dbReference>
<keyword evidence="3" id="KW-1185">Reference proteome</keyword>
<dbReference type="Pfam" id="PF07963">
    <property type="entry name" value="N_methyl"/>
    <property type="match status" value="1"/>
</dbReference>
<dbReference type="SUPFAM" id="SSF54523">
    <property type="entry name" value="Pili subunits"/>
    <property type="match status" value="1"/>
</dbReference>
<keyword evidence="1" id="KW-0812">Transmembrane</keyword>
<organism evidence="2 3">
    <name type="scientific">Pseudoalteromonas denitrificans DSM 6059</name>
    <dbReference type="NCBI Taxonomy" id="1123010"/>
    <lineage>
        <taxon>Bacteria</taxon>
        <taxon>Pseudomonadati</taxon>
        <taxon>Pseudomonadota</taxon>
        <taxon>Gammaproteobacteria</taxon>
        <taxon>Alteromonadales</taxon>
        <taxon>Pseudoalteromonadaceae</taxon>
        <taxon>Pseudoalteromonas</taxon>
    </lineage>
</organism>
<dbReference type="RefSeq" id="WP_091978593.1">
    <property type="nucleotide sequence ID" value="NZ_FOLO01000001.1"/>
</dbReference>
<dbReference type="AlphaFoldDB" id="A0A1I1DSJ6"/>
<accession>A0A1I1DSJ6</accession>
<evidence type="ECO:0000256" key="1">
    <source>
        <dbReference type="SAM" id="Phobius"/>
    </source>
</evidence>